<dbReference type="InterPro" id="IPR023614">
    <property type="entry name" value="Porin_dom_sf"/>
</dbReference>
<dbReference type="CDD" id="cd07305">
    <property type="entry name" value="Porin3_Tom40"/>
    <property type="match status" value="1"/>
</dbReference>
<accession>A0A5N3W735</accession>
<sequence>MGNTLGLAHMGALPRRSPRREEPLPNPGSFDELHRLCKDVFPAQMEGVKLVVNKVLSSHFQVAHTVHMSALGLPGYHLHAAYAGDWQLSPTEVFPTVVGDMDSSGSLNAQVLLLLAERLRAKAVFQTQQAKFLTWQFDGEYRGDDYTATLTLGNPDLIGESVIMVAHFLQSLTHRLVLGGELVYHRRPGEEGAILTLAGKYSAVHWVATLNVGSGGAHASYYHRANEQVQVGVEFEANTRLQDTTFSFGYHLTLPQANMVFRGLVDSNWCVGAPSLITGATDSTVALASLWAEVTPEPAHTTVGASESGVLGPEPSPEPTLLGDLWVPRAEWGQDHTLLRTEAATGAAAEAVVCLPPLPSVQYHLPMLLWLWTRGEELRGMSG</sequence>
<evidence type="ECO:0000256" key="2">
    <source>
        <dbReference type="ARBA" id="ARBA00010510"/>
    </source>
</evidence>
<dbReference type="InterPro" id="IPR027246">
    <property type="entry name" value="Porin_Euk/Tom40"/>
</dbReference>
<evidence type="ECO:0000256" key="4">
    <source>
        <dbReference type="ARBA" id="ARBA00022452"/>
    </source>
</evidence>
<evidence type="ECO:0000256" key="7">
    <source>
        <dbReference type="ARBA" id="ARBA00022927"/>
    </source>
</evidence>
<name>A0A5N3W735_MUNMU</name>
<gene>
    <name evidence="11" type="ORF">FD754_001618</name>
</gene>
<dbReference type="Proteomes" id="UP000326458">
    <property type="component" value="Unassembled WGS sequence"/>
</dbReference>
<dbReference type="Gene3D" id="2.40.160.10">
    <property type="entry name" value="Porin"/>
    <property type="match status" value="1"/>
</dbReference>
<evidence type="ECO:0000256" key="8">
    <source>
        <dbReference type="ARBA" id="ARBA00023128"/>
    </source>
</evidence>
<comment type="caution">
    <text evidence="11">The sequence shown here is derived from an EMBL/GenBank/DDBJ whole genome shotgun (WGS) entry which is preliminary data.</text>
</comment>
<keyword evidence="6" id="KW-1000">Mitochondrion outer membrane</keyword>
<proteinExistence type="inferred from homology"/>
<dbReference type="GO" id="GO:0005741">
    <property type="term" value="C:mitochondrial outer membrane"/>
    <property type="evidence" value="ECO:0007669"/>
    <property type="project" value="UniProtKB-SubCell"/>
</dbReference>
<keyword evidence="9" id="KW-0472">Membrane</keyword>
<evidence type="ECO:0000256" key="6">
    <source>
        <dbReference type="ARBA" id="ARBA00022787"/>
    </source>
</evidence>
<dbReference type="InterPro" id="IPR037930">
    <property type="entry name" value="Tom40"/>
</dbReference>
<evidence type="ECO:0000256" key="3">
    <source>
        <dbReference type="ARBA" id="ARBA00022448"/>
    </source>
</evidence>
<protein>
    <recommendedName>
        <fullName evidence="13">Translocase of outer mitochondrial membrane 40 like</fullName>
    </recommendedName>
</protein>
<keyword evidence="12" id="KW-1185">Reference proteome</keyword>
<keyword evidence="7" id="KW-0653">Protein transport</keyword>
<evidence type="ECO:0000256" key="5">
    <source>
        <dbReference type="ARBA" id="ARBA00022692"/>
    </source>
</evidence>
<feature type="region of interest" description="Disordered" evidence="10">
    <location>
        <begin position="1"/>
        <end position="29"/>
    </location>
</feature>
<dbReference type="Pfam" id="PF01459">
    <property type="entry name" value="Porin_3"/>
    <property type="match status" value="1"/>
</dbReference>
<keyword evidence="4" id="KW-1134">Transmembrane beta strand</keyword>
<dbReference type="PANTHER" id="PTHR10802">
    <property type="entry name" value="MITOCHONDRIAL IMPORT RECEPTOR SUBUNIT TOM40"/>
    <property type="match status" value="1"/>
</dbReference>
<evidence type="ECO:0000256" key="1">
    <source>
        <dbReference type="ARBA" id="ARBA00004374"/>
    </source>
</evidence>
<dbReference type="EMBL" id="VCEA01000001">
    <property type="protein sequence ID" value="KAB0357462.1"/>
    <property type="molecule type" value="Genomic_DNA"/>
</dbReference>
<comment type="subcellular location">
    <subcellularLocation>
        <location evidence="1">Mitochondrion outer membrane</location>
        <topology evidence="1">Multi-pass membrane protein</topology>
    </subcellularLocation>
</comment>
<keyword evidence="5" id="KW-0812">Transmembrane</keyword>
<evidence type="ECO:0000256" key="10">
    <source>
        <dbReference type="SAM" id="MobiDB-lite"/>
    </source>
</evidence>
<evidence type="ECO:0000313" key="11">
    <source>
        <dbReference type="EMBL" id="KAB0357462.1"/>
    </source>
</evidence>
<organism evidence="11 12">
    <name type="scientific">Muntiacus muntjak</name>
    <name type="common">Barking deer</name>
    <name type="synonym">Indian muntjac</name>
    <dbReference type="NCBI Taxonomy" id="9888"/>
    <lineage>
        <taxon>Eukaryota</taxon>
        <taxon>Metazoa</taxon>
        <taxon>Chordata</taxon>
        <taxon>Craniata</taxon>
        <taxon>Vertebrata</taxon>
        <taxon>Euteleostomi</taxon>
        <taxon>Mammalia</taxon>
        <taxon>Eutheria</taxon>
        <taxon>Laurasiatheria</taxon>
        <taxon>Artiodactyla</taxon>
        <taxon>Ruminantia</taxon>
        <taxon>Pecora</taxon>
        <taxon>Cervidae</taxon>
        <taxon>Muntiacinae</taxon>
        <taxon>Muntiacus</taxon>
    </lineage>
</organism>
<dbReference type="FunFam" id="2.40.160.10:FF:000005">
    <property type="entry name" value="mitochondrial import receptor subunit TOM40 homolog"/>
    <property type="match status" value="1"/>
</dbReference>
<keyword evidence="3" id="KW-0813">Transport</keyword>
<evidence type="ECO:0000313" key="12">
    <source>
        <dbReference type="Proteomes" id="UP000326458"/>
    </source>
</evidence>
<keyword evidence="8" id="KW-0496">Mitochondrion</keyword>
<comment type="similarity">
    <text evidence="2">Belongs to the Tom40 family.</text>
</comment>
<evidence type="ECO:0008006" key="13">
    <source>
        <dbReference type="Google" id="ProtNLM"/>
    </source>
</evidence>
<dbReference type="AlphaFoldDB" id="A0A5N3W735"/>
<reference evidence="11 12" key="1">
    <citation type="submission" date="2019-06" db="EMBL/GenBank/DDBJ databases">
        <title>Discovery of a novel chromosome fission-fusion reversal in muntjac.</title>
        <authorList>
            <person name="Mudd A.B."/>
            <person name="Bredeson J.V."/>
            <person name="Baum R."/>
            <person name="Hockemeyer D."/>
            <person name="Rokhsar D.S."/>
        </authorList>
    </citation>
    <scope>NUCLEOTIDE SEQUENCE [LARGE SCALE GENOMIC DNA]</scope>
    <source>
        <strain evidence="11">UTSW_UCB_Mm</strain>
        <tissue evidence="11">Fibroblast cell line</tissue>
    </source>
</reference>
<dbReference type="GO" id="GO:0008320">
    <property type="term" value="F:protein transmembrane transporter activity"/>
    <property type="evidence" value="ECO:0007669"/>
    <property type="project" value="InterPro"/>
</dbReference>
<dbReference type="GO" id="GO:0030150">
    <property type="term" value="P:protein import into mitochondrial matrix"/>
    <property type="evidence" value="ECO:0007669"/>
    <property type="project" value="InterPro"/>
</dbReference>
<evidence type="ECO:0000256" key="9">
    <source>
        <dbReference type="ARBA" id="ARBA00023136"/>
    </source>
</evidence>